<comment type="subunit">
    <text evidence="4">Homodimer.</text>
</comment>
<dbReference type="InterPro" id="IPR020095">
    <property type="entry name" value="PsdUridine_synth_TruA_C"/>
</dbReference>
<dbReference type="NCBIfam" id="TIGR00071">
    <property type="entry name" value="hisT_truA"/>
    <property type="match status" value="1"/>
</dbReference>
<dbReference type="RefSeq" id="WP_013740051.1">
    <property type="nucleotide sequence ID" value="NC_015436.1"/>
</dbReference>
<feature type="domain" description="Pseudouridine synthase I TruA alpha/beta" evidence="9">
    <location>
        <begin position="26"/>
        <end position="122"/>
    </location>
</feature>
<dbReference type="Gene3D" id="3.30.70.660">
    <property type="entry name" value="Pseudouridine synthase I, catalytic domain, C-terminal subdomain"/>
    <property type="match status" value="1"/>
</dbReference>
<dbReference type="InterPro" id="IPR020097">
    <property type="entry name" value="PsdUridine_synth_TruA_a/b_dom"/>
</dbReference>
<dbReference type="EC" id="5.4.99.12" evidence="4"/>
<feature type="domain" description="Pseudouridine synthase I TruA alpha/beta" evidence="9">
    <location>
        <begin position="163"/>
        <end position="269"/>
    </location>
</feature>
<keyword evidence="11" id="KW-1185">Reference proteome</keyword>
<dbReference type="HAMAP" id="MF_00171">
    <property type="entry name" value="TruA"/>
    <property type="match status" value="1"/>
</dbReference>
<dbReference type="GO" id="GO:0031119">
    <property type="term" value="P:tRNA pseudouridine synthesis"/>
    <property type="evidence" value="ECO:0007669"/>
    <property type="project" value="UniProtKB-UniRule"/>
</dbReference>
<accession>F4GI58</accession>
<name>F4GI58_PARC1</name>
<keyword evidence="3 4" id="KW-0413">Isomerase</keyword>
<organism evidence="10 11">
    <name type="scientific">Parasphaerochaeta coccoides (strain ATCC BAA-1237 / DSM 17374 / SPN1)</name>
    <name type="common">Sphaerochaeta coccoides</name>
    <dbReference type="NCBI Taxonomy" id="760011"/>
    <lineage>
        <taxon>Bacteria</taxon>
        <taxon>Pseudomonadati</taxon>
        <taxon>Spirochaetota</taxon>
        <taxon>Spirochaetia</taxon>
        <taxon>Spirochaetales</taxon>
        <taxon>Sphaerochaetaceae</taxon>
        <taxon>Parasphaerochaeta</taxon>
    </lineage>
</organism>
<evidence type="ECO:0000256" key="3">
    <source>
        <dbReference type="ARBA" id="ARBA00023235"/>
    </source>
</evidence>
<comment type="catalytic activity">
    <reaction evidence="4 7">
        <text>uridine(38/39/40) in tRNA = pseudouridine(38/39/40) in tRNA</text>
        <dbReference type="Rhea" id="RHEA:22376"/>
        <dbReference type="Rhea" id="RHEA-COMP:10085"/>
        <dbReference type="Rhea" id="RHEA-COMP:10087"/>
        <dbReference type="ChEBI" id="CHEBI:65314"/>
        <dbReference type="ChEBI" id="CHEBI:65315"/>
        <dbReference type="EC" id="5.4.99.12"/>
    </reaction>
</comment>
<evidence type="ECO:0000313" key="11">
    <source>
        <dbReference type="Proteomes" id="UP000007939"/>
    </source>
</evidence>
<keyword evidence="2 4" id="KW-0819">tRNA processing</keyword>
<evidence type="ECO:0000256" key="4">
    <source>
        <dbReference type="HAMAP-Rule" id="MF_00171"/>
    </source>
</evidence>
<dbReference type="Pfam" id="PF01416">
    <property type="entry name" value="PseudoU_synth_1"/>
    <property type="match status" value="2"/>
</dbReference>
<dbReference type="PANTHER" id="PTHR11142:SF0">
    <property type="entry name" value="TRNA PSEUDOURIDINE SYNTHASE-LIKE 1"/>
    <property type="match status" value="1"/>
</dbReference>
<gene>
    <name evidence="4" type="primary">truA</name>
    <name evidence="10" type="ordered locus">Spico_1453</name>
</gene>
<evidence type="ECO:0000256" key="1">
    <source>
        <dbReference type="ARBA" id="ARBA00009375"/>
    </source>
</evidence>
<evidence type="ECO:0000256" key="5">
    <source>
        <dbReference type="PIRSR" id="PIRSR001430-1"/>
    </source>
</evidence>
<reference evidence="10 11" key="2">
    <citation type="journal article" date="2012" name="Stand. Genomic Sci.">
        <title>Complete genome sequence of the termite hindgut bacterium Spirochaeta coccoides type strain (SPN1(T)), reclassification in the genus Sphaerochaeta as Sphaerochaeta coccoides comb. nov. and emendations of the family Spirochaetaceae and the genus Sphaerochaeta.</title>
        <authorList>
            <person name="Abt B."/>
            <person name="Han C."/>
            <person name="Scheuner C."/>
            <person name="Lu M."/>
            <person name="Lapidus A."/>
            <person name="Nolan M."/>
            <person name="Lucas S."/>
            <person name="Hammon N."/>
            <person name="Deshpande S."/>
            <person name="Cheng J.F."/>
            <person name="Tapia R."/>
            <person name="Goodwin L.A."/>
            <person name="Pitluck S."/>
            <person name="Liolios K."/>
            <person name="Pagani I."/>
            <person name="Ivanova N."/>
            <person name="Mavromatis K."/>
            <person name="Mikhailova N."/>
            <person name="Huntemann M."/>
            <person name="Pati A."/>
            <person name="Chen A."/>
            <person name="Palaniappan K."/>
            <person name="Land M."/>
            <person name="Hauser L."/>
            <person name="Brambilla E.M."/>
            <person name="Rohde M."/>
            <person name="Spring S."/>
            <person name="Gronow S."/>
            <person name="Goker M."/>
            <person name="Woyke T."/>
            <person name="Bristow J."/>
            <person name="Eisen J.A."/>
            <person name="Markowitz V."/>
            <person name="Hugenholtz P."/>
            <person name="Kyrpides N.C."/>
            <person name="Klenk H.P."/>
            <person name="Detter J.C."/>
        </authorList>
    </citation>
    <scope>NUCLEOTIDE SEQUENCE [LARGE SCALE GENOMIC DNA]</scope>
    <source>
        <strain evidence="11">ATCC BAA-1237 / DSM 17374 / SPN1</strain>
    </source>
</reference>
<dbReference type="Gene3D" id="3.30.70.580">
    <property type="entry name" value="Pseudouridine synthase I, catalytic domain, N-terminal subdomain"/>
    <property type="match status" value="1"/>
</dbReference>
<comment type="function">
    <text evidence="4">Formation of pseudouridine at positions 38, 39 and 40 in the anticodon stem and loop of transfer RNAs.</text>
</comment>
<dbReference type="HOGENOM" id="CLU_014673_0_2_12"/>
<evidence type="ECO:0000256" key="8">
    <source>
        <dbReference type="SAM" id="MobiDB-lite"/>
    </source>
</evidence>
<proteinExistence type="inferred from homology"/>
<feature type="active site" description="Nucleophile" evidence="4 5">
    <location>
        <position position="70"/>
    </location>
</feature>
<dbReference type="EMBL" id="CP002659">
    <property type="protein sequence ID" value="AEC02656.1"/>
    <property type="molecule type" value="Genomic_DNA"/>
</dbReference>
<dbReference type="eggNOG" id="COG0101">
    <property type="taxonomic scope" value="Bacteria"/>
</dbReference>
<dbReference type="PIRSF" id="PIRSF001430">
    <property type="entry name" value="tRNA_psdUrid_synth"/>
    <property type="match status" value="1"/>
</dbReference>
<dbReference type="InterPro" id="IPR020094">
    <property type="entry name" value="TruA/RsuA/RluB/E/F_N"/>
</dbReference>
<evidence type="ECO:0000313" key="10">
    <source>
        <dbReference type="EMBL" id="AEC02656.1"/>
    </source>
</evidence>
<reference evidence="11" key="1">
    <citation type="submission" date="2011-04" db="EMBL/GenBank/DDBJ databases">
        <title>The complete genome of Spirochaeta coccoides DSM 17374.</title>
        <authorList>
            <person name="Lucas S."/>
            <person name="Copeland A."/>
            <person name="Lapidus A."/>
            <person name="Bruce D."/>
            <person name="Goodwin L."/>
            <person name="Pitluck S."/>
            <person name="Peters L."/>
            <person name="Kyrpides N."/>
            <person name="Mavromatis K."/>
            <person name="Pagani I."/>
            <person name="Ivanova N."/>
            <person name="Ovchinnikova G."/>
            <person name="Lu M."/>
            <person name="Detter J.C."/>
            <person name="Tapia R."/>
            <person name="Han C."/>
            <person name="Land M."/>
            <person name="Hauser L."/>
            <person name="Markowitz V."/>
            <person name="Cheng J.-F."/>
            <person name="Hugenholtz P."/>
            <person name="Woyke T."/>
            <person name="Wu D."/>
            <person name="Spring S."/>
            <person name="Schroeder M."/>
            <person name="Brambilla E."/>
            <person name="Klenk H.-P."/>
            <person name="Eisen J.A."/>
        </authorList>
    </citation>
    <scope>NUCLEOTIDE SEQUENCE [LARGE SCALE GENOMIC DNA]</scope>
    <source>
        <strain evidence="11">ATCC BAA-1237 / DSM 17374 / SPN1</strain>
    </source>
</reference>
<comment type="caution">
    <text evidence="4">Lacks conserved residue(s) required for the propagation of feature annotation.</text>
</comment>
<dbReference type="PANTHER" id="PTHR11142">
    <property type="entry name" value="PSEUDOURIDYLATE SYNTHASE"/>
    <property type="match status" value="1"/>
</dbReference>
<evidence type="ECO:0000256" key="7">
    <source>
        <dbReference type="RuleBase" id="RU003792"/>
    </source>
</evidence>
<dbReference type="GO" id="GO:0160147">
    <property type="term" value="F:tRNA pseudouridine(38-40) synthase activity"/>
    <property type="evidence" value="ECO:0007669"/>
    <property type="project" value="UniProtKB-EC"/>
</dbReference>
<feature type="compositionally biased region" description="Basic and acidic residues" evidence="8">
    <location>
        <begin position="280"/>
        <end position="293"/>
    </location>
</feature>
<protein>
    <recommendedName>
        <fullName evidence="4">tRNA pseudouridine synthase A</fullName>
        <ecNumber evidence="4">5.4.99.12</ecNumber>
    </recommendedName>
    <alternativeName>
        <fullName evidence="4">tRNA pseudouridine(38-40) synthase</fullName>
    </alternativeName>
    <alternativeName>
        <fullName evidence="4">tRNA pseudouridylate synthase I</fullName>
    </alternativeName>
    <alternativeName>
        <fullName evidence="4">tRNA-uridine isomerase I</fullName>
    </alternativeName>
</protein>
<dbReference type="CDD" id="cd02570">
    <property type="entry name" value="PseudoU_synth_EcTruA"/>
    <property type="match status" value="1"/>
</dbReference>
<dbReference type="AlphaFoldDB" id="F4GI58"/>
<sequence>MARSDWRRPASHPYEEGCVRRVRMTVAYDGTGYSGWQHQRNAPSVQAEIEDALYRLTGHSVTVVGSGRTDSGVHALGQVCHFDLPDERFPAVVFKRALNAFLPPAIRIMDSEETNDSFHARFSAMAREYRYLIKREADMTPFDSGRVWVVKELPSLELLKAHAAEIAGTHDFTTFTAAGDMCERRHRDIYVSDFSVEKDIHGAEVLVYTICGNAFLYKMVRSIVGTLFFLVLGGVPATETARRLAARDRSQAGRTASAHGLYLSRISFDEKEYEWFEHLHPSMEMPSEDREREDSDDEA</sequence>
<evidence type="ECO:0000256" key="6">
    <source>
        <dbReference type="PIRSR" id="PIRSR001430-2"/>
    </source>
</evidence>
<feature type="region of interest" description="Disordered" evidence="8">
    <location>
        <begin position="280"/>
        <end position="299"/>
    </location>
</feature>
<feature type="binding site" evidence="4 6">
    <location>
        <position position="129"/>
    </location>
    <ligand>
        <name>substrate</name>
    </ligand>
</feature>
<comment type="similarity">
    <text evidence="1 4 7">Belongs to the tRNA pseudouridine synthase TruA family.</text>
</comment>
<evidence type="ECO:0000259" key="9">
    <source>
        <dbReference type="Pfam" id="PF01416"/>
    </source>
</evidence>
<dbReference type="GO" id="GO:0003723">
    <property type="term" value="F:RNA binding"/>
    <property type="evidence" value="ECO:0007669"/>
    <property type="project" value="InterPro"/>
</dbReference>
<dbReference type="KEGG" id="scc:Spico_1453"/>
<dbReference type="OrthoDB" id="9811823at2"/>
<dbReference type="Proteomes" id="UP000007939">
    <property type="component" value="Chromosome"/>
</dbReference>
<dbReference type="FunFam" id="3.30.70.580:FF:000001">
    <property type="entry name" value="tRNA pseudouridine synthase A"/>
    <property type="match status" value="1"/>
</dbReference>
<dbReference type="STRING" id="760011.Spico_1453"/>
<dbReference type="InterPro" id="IPR020103">
    <property type="entry name" value="PsdUridine_synth_cat_dom_sf"/>
</dbReference>
<dbReference type="SUPFAM" id="SSF55120">
    <property type="entry name" value="Pseudouridine synthase"/>
    <property type="match status" value="1"/>
</dbReference>
<evidence type="ECO:0000256" key="2">
    <source>
        <dbReference type="ARBA" id="ARBA00022694"/>
    </source>
</evidence>
<dbReference type="InterPro" id="IPR001406">
    <property type="entry name" value="PsdUridine_synth_TruA"/>
</dbReference>